<organism evidence="7 8">
    <name type="scientific">Portunus trituberculatus</name>
    <name type="common">Swimming crab</name>
    <name type="synonym">Neptunus trituberculatus</name>
    <dbReference type="NCBI Taxonomy" id="210409"/>
    <lineage>
        <taxon>Eukaryota</taxon>
        <taxon>Metazoa</taxon>
        <taxon>Ecdysozoa</taxon>
        <taxon>Arthropoda</taxon>
        <taxon>Crustacea</taxon>
        <taxon>Multicrustacea</taxon>
        <taxon>Malacostraca</taxon>
        <taxon>Eumalacostraca</taxon>
        <taxon>Eucarida</taxon>
        <taxon>Decapoda</taxon>
        <taxon>Pleocyemata</taxon>
        <taxon>Brachyura</taxon>
        <taxon>Eubrachyura</taxon>
        <taxon>Portunoidea</taxon>
        <taxon>Portunidae</taxon>
        <taxon>Portuninae</taxon>
        <taxon>Portunus</taxon>
    </lineage>
</organism>
<evidence type="ECO:0000256" key="1">
    <source>
        <dbReference type="ARBA" id="ARBA00023157"/>
    </source>
</evidence>
<protein>
    <submittedName>
        <fullName evidence="7">Collagenase</fullName>
    </submittedName>
</protein>
<feature type="signal peptide" evidence="4">
    <location>
        <begin position="1"/>
        <end position="24"/>
    </location>
</feature>
<comment type="similarity">
    <text evidence="2">Belongs to the peptidase S1 family. CLIP subfamily.</text>
</comment>
<evidence type="ECO:0000259" key="6">
    <source>
        <dbReference type="PROSITE" id="PS50240"/>
    </source>
</evidence>
<dbReference type="Pfam" id="PF00089">
    <property type="entry name" value="Trypsin"/>
    <property type="match status" value="1"/>
</dbReference>
<evidence type="ECO:0000256" key="2">
    <source>
        <dbReference type="ARBA" id="ARBA00024195"/>
    </source>
</evidence>
<dbReference type="PRINTS" id="PR00722">
    <property type="entry name" value="CHYMOTRYPSIN"/>
</dbReference>
<evidence type="ECO:0000259" key="5">
    <source>
        <dbReference type="PROSITE" id="PS01180"/>
    </source>
</evidence>
<dbReference type="SMART" id="SM00020">
    <property type="entry name" value="Tryp_SPc"/>
    <property type="match status" value="1"/>
</dbReference>
<evidence type="ECO:0000256" key="3">
    <source>
        <dbReference type="PROSITE-ProRule" id="PRU00059"/>
    </source>
</evidence>
<name>A0A5B7DUR6_PORTR</name>
<accession>A0A5B7DUR6</accession>
<dbReference type="InterPro" id="IPR009003">
    <property type="entry name" value="Peptidase_S1_PA"/>
</dbReference>
<feature type="chain" id="PRO_5022813784" evidence="4">
    <location>
        <begin position="25"/>
        <end position="338"/>
    </location>
</feature>
<dbReference type="PANTHER" id="PTHR24256">
    <property type="entry name" value="TRYPTASE-RELATED"/>
    <property type="match status" value="1"/>
</dbReference>
<dbReference type="Proteomes" id="UP000324222">
    <property type="component" value="Unassembled WGS sequence"/>
</dbReference>
<dbReference type="PROSITE" id="PS50240">
    <property type="entry name" value="TRYPSIN_DOM"/>
    <property type="match status" value="1"/>
</dbReference>
<feature type="domain" description="CUB" evidence="5">
    <location>
        <begin position="105"/>
        <end position="139"/>
    </location>
</feature>
<dbReference type="InterPro" id="IPR001254">
    <property type="entry name" value="Trypsin_dom"/>
</dbReference>
<gene>
    <name evidence="7" type="primary">COGS</name>
    <name evidence="7" type="ORF">E2C01_018554</name>
</gene>
<dbReference type="GO" id="GO:0006508">
    <property type="term" value="P:proteolysis"/>
    <property type="evidence" value="ECO:0007669"/>
    <property type="project" value="InterPro"/>
</dbReference>
<evidence type="ECO:0000313" key="7">
    <source>
        <dbReference type="EMBL" id="MPC25441.1"/>
    </source>
</evidence>
<comment type="caution">
    <text evidence="7">The sequence shown here is derived from an EMBL/GenBank/DDBJ whole genome shotgun (WGS) entry which is preliminary data.</text>
</comment>
<keyword evidence="4" id="KW-0732">Signal</keyword>
<keyword evidence="8" id="KW-1185">Reference proteome</keyword>
<dbReference type="CDD" id="cd00190">
    <property type="entry name" value="Tryp_SPc"/>
    <property type="match status" value="1"/>
</dbReference>
<reference evidence="7 8" key="1">
    <citation type="submission" date="2019-05" db="EMBL/GenBank/DDBJ databases">
        <title>Another draft genome of Portunus trituberculatus and its Hox gene families provides insights of decapod evolution.</title>
        <authorList>
            <person name="Jeong J.-H."/>
            <person name="Song I."/>
            <person name="Kim S."/>
            <person name="Choi T."/>
            <person name="Kim D."/>
            <person name="Ryu S."/>
            <person name="Kim W."/>
        </authorList>
    </citation>
    <scope>NUCLEOTIDE SEQUENCE [LARGE SCALE GENOMIC DNA]</scope>
    <source>
        <tissue evidence="7">Muscle</tissue>
    </source>
</reference>
<evidence type="ECO:0000313" key="8">
    <source>
        <dbReference type="Proteomes" id="UP000324222"/>
    </source>
</evidence>
<comment type="caution">
    <text evidence="3">Lacks conserved residue(s) required for the propagation of feature annotation.</text>
</comment>
<dbReference type="Gene3D" id="2.40.10.10">
    <property type="entry name" value="Trypsin-like serine proteases"/>
    <property type="match status" value="1"/>
</dbReference>
<dbReference type="AlphaFoldDB" id="A0A5B7DUR6"/>
<keyword evidence="1" id="KW-1015">Disulfide bond</keyword>
<dbReference type="EMBL" id="VSRR010001462">
    <property type="protein sequence ID" value="MPC25441.1"/>
    <property type="molecule type" value="Genomic_DNA"/>
</dbReference>
<dbReference type="InterPro" id="IPR051487">
    <property type="entry name" value="Ser/Thr_Proteases_Immune/Dev"/>
</dbReference>
<evidence type="ECO:0000256" key="4">
    <source>
        <dbReference type="SAM" id="SignalP"/>
    </source>
</evidence>
<dbReference type="OrthoDB" id="10061449at2759"/>
<dbReference type="SUPFAM" id="SSF50494">
    <property type="entry name" value="Trypsin-like serine proteases"/>
    <property type="match status" value="1"/>
</dbReference>
<proteinExistence type="inferred from homology"/>
<dbReference type="PROSITE" id="PS01180">
    <property type="entry name" value="CUB"/>
    <property type="match status" value="1"/>
</dbReference>
<feature type="domain" description="Peptidase S1" evidence="6">
    <location>
        <begin position="58"/>
        <end position="333"/>
    </location>
</feature>
<dbReference type="InterPro" id="IPR043504">
    <property type="entry name" value="Peptidase_S1_PA_chymotrypsin"/>
</dbReference>
<sequence length="338" mass="37082">MVVTQTGPLLFLLLLLLLDVLVAAQHTQHRGNNLRNQAPGFVEGAEFDVFSHLEDIALHGGFFFPVVEASQGVSTLSQPRQAAVEKGKTKSTSTAKRFISGAAMCGSYTLVRGEAVALATPNFPENYTANFDCIWAIKATLYIDEDRRKSGQVWTPRVTVHLGVVTREQGGQVVVEASTVILHQKLNFHYDVALLKLERPVEFSDTIRPICLPPRSLSVSPEGARVEIAGWGNDESGTKSNVLKVLKRLGMSWETCKAWFPKYITQHHFCTHGRDRRHICVGDSGGPVMVEVEGRLALLGVTSFTATASCNGTKPDGHISVPHFLDWIEQETGIKLPV</sequence>
<dbReference type="InterPro" id="IPR000859">
    <property type="entry name" value="CUB_dom"/>
</dbReference>
<dbReference type="GO" id="GO:0004252">
    <property type="term" value="F:serine-type endopeptidase activity"/>
    <property type="evidence" value="ECO:0007669"/>
    <property type="project" value="InterPro"/>
</dbReference>
<dbReference type="InterPro" id="IPR001314">
    <property type="entry name" value="Peptidase_S1A"/>
</dbReference>